<evidence type="ECO:0000313" key="2">
    <source>
        <dbReference type="Proteomes" id="UP000828941"/>
    </source>
</evidence>
<dbReference type="Proteomes" id="UP000828941">
    <property type="component" value="Chromosome 12"/>
</dbReference>
<gene>
    <name evidence="1" type="ORF">L6164_028840</name>
</gene>
<comment type="caution">
    <text evidence="1">The sequence shown here is derived from an EMBL/GenBank/DDBJ whole genome shotgun (WGS) entry which is preliminary data.</text>
</comment>
<accession>A0ACB9L7D4</accession>
<evidence type="ECO:0000313" key="1">
    <source>
        <dbReference type="EMBL" id="KAI4305475.1"/>
    </source>
</evidence>
<name>A0ACB9L7D4_BAUVA</name>
<reference evidence="1 2" key="1">
    <citation type="journal article" date="2022" name="DNA Res.">
        <title>Chromosomal-level genome assembly of the orchid tree Bauhinia variegata (Leguminosae; Cercidoideae) supports the allotetraploid origin hypothesis of Bauhinia.</title>
        <authorList>
            <person name="Zhong Y."/>
            <person name="Chen Y."/>
            <person name="Zheng D."/>
            <person name="Pang J."/>
            <person name="Liu Y."/>
            <person name="Luo S."/>
            <person name="Meng S."/>
            <person name="Qian L."/>
            <person name="Wei D."/>
            <person name="Dai S."/>
            <person name="Zhou R."/>
        </authorList>
    </citation>
    <scope>NUCLEOTIDE SEQUENCE [LARGE SCALE GENOMIC DNA]</scope>
    <source>
        <strain evidence="1">BV-YZ2020</strain>
    </source>
</reference>
<proteinExistence type="predicted"/>
<sequence length="247" mass="27875">MAVAGISFNGIVPELLTSDNYERWSVLMKNYLMGHGLWGIVLSNPNKNNEKWQKKNAMALYAIQLSCGPHAFYHVQWSDTAKVAWNQLSLLFSKSEADLDIELGILDDDVFVEDGKELHDISDKNFWAEVDKLYQNLISGEWEAAKSCIDKGPHIPFFLDSSGKTILHIAAMTEQEAIVEKLIDLVEEKENLLKKKDRFGYTALDLAASLTDNIRMAKCMVEKCQDLLTMEKEFVEIPVLLASATNT</sequence>
<protein>
    <submittedName>
        <fullName evidence="1">Uncharacterized protein</fullName>
    </submittedName>
</protein>
<dbReference type="EMBL" id="CM039437">
    <property type="protein sequence ID" value="KAI4305475.1"/>
    <property type="molecule type" value="Genomic_DNA"/>
</dbReference>
<organism evidence="1 2">
    <name type="scientific">Bauhinia variegata</name>
    <name type="common">Purple orchid tree</name>
    <name type="synonym">Phanera variegata</name>
    <dbReference type="NCBI Taxonomy" id="167791"/>
    <lineage>
        <taxon>Eukaryota</taxon>
        <taxon>Viridiplantae</taxon>
        <taxon>Streptophyta</taxon>
        <taxon>Embryophyta</taxon>
        <taxon>Tracheophyta</taxon>
        <taxon>Spermatophyta</taxon>
        <taxon>Magnoliopsida</taxon>
        <taxon>eudicotyledons</taxon>
        <taxon>Gunneridae</taxon>
        <taxon>Pentapetalae</taxon>
        <taxon>rosids</taxon>
        <taxon>fabids</taxon>
        <taxon>Fabales</taxon>
        <taxon>Fabaceae</taxon>
        <taxon>Cercidoideae</taxon>
        <taxon>Cercideae</taxon>
        <taxon>Bauhiniinae</taxon>
        <taxon>Bauhinia</taxon>
    </lineage>
</organism>
<keyword evidence="2" id="KW-1185">Reference proteome</keyword>